<feature type="transmembrane region" description="Helical" evidence="4">
    <location>
        <begin position="282"/>
        <end position="301"/>
    </location>
</feature>
<name>A0ABV3ZIA7_9BACT</name>
<dbReference type="PROSITE" id="PS50293">
    <property type="entry name" value="TPR_REGION"/>
    <property type="match status" value="1"/>
</dbReference>
<dbReference type="Proteomes" id="UP001560573">
    <property type="component" value="Unassembled WGS sequence"/>
</dbReference>
<dbReference type="EMBL" id="JAULBC010000004">
    <property type="protein sequence ID" value="MEX6688801.1"/>
    <property type="molecule type" value="Genomic_DNA"/>
</dbReference>
<feature type="transmembrane region" description="Helical" evidence="4">
    <location>
        <begin position="368"/>
        <end position="388"/>
    </location>
</feature>
<evidence type="ECO:0000256" key="3">
    <source>
        <dbReference type="PROSITE-ProRule" id="PRU00339"/>
    </source>
</evidence>
<gene>
    <name evidence="5" type="ORF">QTN47_14940</name>
</gene>
<dbReference type="InterPro" id="IPR011990">
    <property type="entry name" value="TPR-like_helical_dom_sf"/>
</dbReference>
<feature type="transmembrane region" description="Helical" evidence="4">
    <location>
        <begin position="308"/>
        <end position="328"/>
    </location>
</feature>
<feature type="transmembrane region" description="Helical" evidence="4">
    <location>
        <begin position="71"/>
        <end position="92"/>
    </location>
</feature>
<reference evidence="5 6" key="1">
    <citation type="submission" date="2023-07" db="EMBL/GenBank/DDBJ databases">
        <authorList>
            <person name="Lian W.-H."/>
        </authorList>
    </citation>
    <scope>NUCLEOTIDE SEQUENCE [LARGE SCALE GENOMIC DNA]</scope>
    <source>
        <strain evidence="5 6">SYSU DXS3180</strain>
    </source>
</reference>
<evidence type="ECO:0000256" key="2">
    <source>
        <dbReference type="ARBA" id="ARBA00022803"/>
    </source>
</evidence>
<dbReference type="Pfam" id="PF00515">
    <property type="entry name" value="TPR_1"/>
    <property type="match status" value="1"/>
</dbReference>
<feature type="repeat" description="TPR" evidence="3">
    <location>
        <begin position="614"/>
        <end position="647"/>
    </location>
</feature>
<feature type="transmembrane region" description="Helical" evidence="4">
    <location>
        <begin position="205"/>
        <end position="229"/>
    </location>
</feature>
<dbReference type="InterPro" id="IPR019734">
    <property type="entry name" value="TPR_rpt"/>
</dbReference>
<evidence type="ECO:0000256" key="1">
    <source>
        <dbReference type="ARBA" id="ARBA00022737"/>
    </source>
</evidence>
<dbReference type="RefSeq" id="WP_369330208.1">
    <property type="nucleotide sequence ID" value="NZ_JAULBC010000004.1"/>
</dbReference>
<dbReference type="Gene3D" id="1.25.40.10">
    <property type="entry name" value="Tetratricopeptide repeat domain"/>
    <property type="match status" value="2"/>
</dbReference>
<feature type="transmembrane region" description="Helical" evidence="4">
    <location>
        <begin position="334"/>
        <end position="356"/>
    </location>
</feature>
<dbReference type="PANTHER" id="PTHR44227:SF3">
    <property type="entry name" value="PROTEIN O-MANNOSYL-TRANSFERASE TMTC4"/>
    <property type="match status" value="1"/>
</dbReference>
<keyword evidence="1" id="KW-0677">Repeat</keyword>
<feature type="repeat" description="TPR" evidence="3">
    <location>
        <begin position="480"/>
        <end position="513"/>
    </location>
</feature>
<keyword evidence="4" id="KW-1133">Transmembrane helix</keyword>
<feature type="transmembrane region" description="Helical" evidence="4">
    <location>
        <begin position="135"/>
        <end position="153"/>
    </location>
</feature>
<proteinExistence type="predicted"/>
<evidence type="ECO:0000313" key="6">
    <source>
        <dbReference type="Proteomes" id="UP001560573"/>
    </source>
</evidence>
<feature type="transmembrane region" description="Helical" evidence="4">
    <location>
        <begin position="104"/>
        <end position="123"/>
    </location>
</feature>
<protein>
    <submittedName>
        <fullName evidence="5">Tetratricopeptide repeat protein</fullName>
    </submittedName>
</protein>
<dbReference type="Pfam" id="PF13181">
    <property type="entry name" value="TPR_8"/>
    <property type="match status" value="1"/>
</dbReference>
<feature type="transmembrane region" description="Helical" evidence="4">
    <location>
        <begin position="160"/>
        <end position="185"/>
    </location>
</feature>
<accession>A0ABV3ZIA7</accession>
<dbReference type="PROSITE" id="PS50005">
    <property type="entry name" value="TPR"/>
    <property type="match status" value="2"/>
</dbReference>
<keyword evidence="2 3" id="KW-0802">TPR repeat</keyword>
<keyword evidence="4" id="KW-0812">Transmembrane</keyword>
<sequence>MAYSNHFHNGFHFDDSHAVVDNVHIRNIKNIPSFYTDPKMFSADPAHWGLRALVTTTLAIDYKLGGSLNPFYFQLSTFIWYIFLCLMMFFMYKNLLQRSIKHNTAAYIALIATAWFALHTANAETVNYIIARSDIQSTLCIVASFLIYITYPAKRKWHLYIIPAFIGVFAKETMLVLIILLFFYILLFEDDLSVVDLLKPKNFRFAFKTILKLLPLIIVIVVAQIYTLTRVTSIPGISNPASYYILTQTYVWLHYFIAFFLPMNLSADSDWSVILNIFDERIIIGIVFVIGLIITIIKTSAKKETKPIAFGLIWFAASLLPTSLAPFAEVTNDHRMLFAFVGLALSVVTYIGLLLIKFEKQIKANKEYRALIALSLLLVLGLNAYGVYQRNKIWHDEESLWHDVTIKSPLNGRGLMNYGLTQMEKGNYSVADIYFQRASQYLPYYNTLFINTAILKGAMGNPQEAEANFIKARNMSPNTFDSYVFYARWLKQVNRVDEAVQMSEKALQLNPYSLMALNILMSSYNTLGMWDKLVETSNKYLALAPGDTTALTFQQAGKTHAAIAEREAPVTGNTATTLTAANYLDQSLAYYNQQNYLKCIEACEAALKLKPDYADAYSNMGAAYNQLKQWNKGIEACQKALKIDPNHKLAKGNLAWAESESKK</sequence>
<keyword evidence="6" id="KW-1185">Reference proteome</keyword>
<evidence type="ECO:0000256" key="4">
    <source>
        <dbReference type="SAM" id="Phobius"/>
    </source>
</evidence>
<keyword evidence="4" id="KW-0472">Membrane</keyword>
<dbReference type="InterPro" id="IPR052346">
    <property type="entry name" value="O-mannosyl-transferase_TMTC"/>
</dbReference>
<dbReference type="SMART" id="SM00028">
    <property type="entry name" value="TPR"/>
    <property type="match status" value="5"/>
</dbReference>
<comment type="caution">
    <text evidence="5">The sequence shown here is derived from an EMBL/GenBank/DDBJ whole genome shotgun (WGS) entry which is preliminary data.</text>
</comment>
<dbReference type="SUPFAM" id="SSF48452">
    <property type="entry name" value="TPR-like"/>
    <property type="match status" value="1"/>
</dbReference>
<feature type="transmembrane region" description="Helical" evidence="4">
    <location>
        <begin position="241"/>
        <end position="262"/>
    </location>
</feature>
<dbReference type="PANTHER" id="PTHR44227">
    <property type="match status" value="1"/>
</dbReference>
<evidence type="ECO:0000313" key="5">
    <source>
        <dbReference type="EMBL" id="MEX6688801.1"/>
    </source>
</evidence>
<organism evidence="5 6">
    <name type="scientific">Danxiaibacter flavus</name>
    <dbReference type="NCBI Taxonomy" id="3049108"/>
    <lineage>
        <taxon>Bacteria</taxon>
        <taxon>Pseudomonadati</taxon>
        <taxon>Bacteroidota</taxon>
        <taxon>Chitinophagia</taxon>
        <taxon>Chitinophagales</taxon>
        <taxon>Chitinophagaceae</taxon>
        <taxon>Danxiaibacter</taxon>
    </lineage>
</organism>